<dbReference type="EMBL" id="JBHMEX010000026">
    <property type="protein sequence ID" value="MFB9063876.1"/>
    <property type="molecule type" value="Genomic_DNA"/>
</dbReference>
<dbReference type="SMART" id="SM00953">
    <property type="entry name" value="RES"/>
    <property type="match status" value="1"/>
</dbReference>
<evidence type="ECO:0000313" key="3">
    <source>
        <dbReference type="Proteomes" id="UP001589589"/>
    </source>
</evidence>
<dbReference type="InterPro" id="IPR014914">
    <property type="entry name" value="RES_dom"/>
</dbReference>
<comment type="caution">
    <text evidence="2">The sequence shown here is derived from an EMBL/GenBank/DDBJ whole genome shotgun (WGS) entry which is preliminary data.</text>
</comment>
<dbReference type="Proteomes" id="UP001589589">
    <property type="component" value="Unassembled WGS sequence"/>
</dbReference>
<protein>
    <submittedName>
        <fullName evidence="2">RES family NAD+ phosphorylase</fullName>
    </submittedName>
</protein>
<dbReference type="RefSeq" id="WP_290262317.1">
    <property type="nucleotide sequence ID" value="NZ_JAUFQQ010000003.1"/>
</dbReference>
<evidence type="ECO:0000259" key="1">
    <source>
        <dbReference type="SMART" id="SM00953"/>
    </source>
</evidence>
<organism evidence="2 3">
    <name type="scientific">Flavobacterium branchiarum</name>
    <dbReference type="NCBI Taxonomy" id="1114870"/>
    <lineage>
        <taxon>Bacteria</taxon>
        <taxon>Pseudomonadati</taxon>
        <taxon>Bacteroidota</taxon>
        <taxon>Flavobacteriia</taxon>
        <taxon>Flavobacteriales</taxon>
        <taxon>Flavobacteriaceae</taxon>
        <taxon>Flavobacterium</taxon>
    </lineage>
</organism>
<sequence>MNNVCTNCFSDRELKAYIDIQSNKGECTFCGTSGIEIIDVCELYDFFKELLDNFQKKENGQPLKNLIQGNWSLFSSAELSYSILNFVIHNIDTDILSSDDFVDFNEDIFENVNYWDKLKEQLIWERRYLTDINYLTDELGWDGFFNSQIALTKETVLYRARLHNKSEENSYTHSEMFCPPKKISSAGRANSRGIPFLYLSDNRETILYEIRASYLDEISIGTFALKDDLKELIYISDFTESPTIFHPSRVNERIKSTLLKQKISVDLSKPMRRYDSELDYIPTQFICEFIKIYTGVKGIKFRSSLHTMGNNLVLFDQEIVQCNHVEKVRVKKVQISI</sequence>
<dbReference type="Pfam" id="PF08808">
    <property type="entry name" value="RES"/>
    <property type="match status" value="1"/>
</dbReference>
<feature type="domain" description="RES" evidence="1">
    <location>
        <begin position="172"/>
        <end position="326"/>
    </location>
</feature>
<evidence type="ECO:0000313" key="2">
    <source>
        <dbReference type="EMBL" id="MFB9063876.1"/>
    </source>
</evidence>
<reference evidence="2 3" key="1">
    <citation type="submission" date="2024-09" db="EMBL/GenBank/DDBJ databases">
        <authorList>
            <person name="Sun Q."/>
            <person name="Mori K."/>
        </authorList>
    </citation>
    <scope>NUCLEOTIDE SEQUENCE [LARGE SCALE GENOMIC DNA]</scope>
    <source>
        <strain evidence="2 3">CECT 7908</strain>
    </source>
</reference>
<proteinExistence type="predicted"/>
<gene>
    <name evidence="2" type="ORF">ACFFUQ_07550</name>
</gene>
<accession>A0ABV5FL51</accession>
<keyword evidence="3" id="KW-1185">Reference proteome</keyword>
<name>A0ABV5FL51_9FLAO</name>